<dbReference type="AlphaFoldDB" id="A0A2U3ECY5"/>
<dbReference type="Pfam" id="PF11327">
    <property type="entry name" value="Egh16-like"/>
    <property type="match status" value="1"/>
</dbReference>
<evidence type="ECO:0000313" key="2">
    <source>
        <dbReference type="EMBL" id="PWI72375.1"/>
    </source>
</evidence>
<evidence type="ECO:0000313" key="3">
    <source>
        <dbReference type="Proteomes" id="UP000245956"/>
    </source>
</evidence>
<reference evidence="2 3" key="1">
    <citation type="journal article" date="2016" name="Front. Microbiol.">
        <title>Genome and transcriptome sequences reveal the specific parasitism of the nematophagous Purpureocillium lilacinum 36-1.</title>
        <authorList>
            <person name="Xie J."/>
            <person name="Li S."/>
            <person name="Mo C."/>
            <person name="Xiao X."/>
            <person name="Peng D."/>
            <person name="Wang G."/>
            <person name="Xiao Y."/>
        </authorList>
    </citation>
    <scope>NUCLEOTIDE SEQUENCE [LARGE SCALE GENOMIC DNA]</scope>
    <source>
        <strain evidence="2 3">36-1</strain>
    </source>
</reference>
<dbReference type="InterPro" id="IPR021476">
    <property type="entry name" value="Egh16-like"/>
</dbReference>
<dbReference type="Proteomes" id="UP000245956">
    <property type="component" value="Unassembled WGS sequence"/>
</dbReference>
<organism evidence="2 3">
    <name type="scientific">Purpureocillium lilacinum</name>
    <name type="common">Paecilomyces lilacinus</name>
    <dbReference type="NCBI Taxonomy" id="33203"/>
    <lineage>
        <taxon>Eukaryota</taxon>
        <taxon>Fungi</taxon>
        <taxon>Dikarya</taxon>
        <taxon>Ascomycota</taxon>
        <taxon>Pezizomycotina</taxon>
        <taxon>Sordariomycetes</taxon>
        <taxon>Hypocreomycetidae</taxon>
        <taxon>Hypocreales</taxon>
        <taxon>Ophiocordycipitaceae</taxon>
        <taxon>Purpureocillium</taxon>
    </lineage>
</organism>
<sequence length="187" mass="20210">MVLPLALVTIYLATLIRCHGVITRVQGLKGSPLGVGFQGTADSRRKSPSKHSFHTVNPNISRECIDINPCQQDTAIIRDAEIKANAANQCGRTELGGNIDVGENTENAIKEKQVTQVKSGSNVTVTVHQVNADGAGPYTCDLDETSNTGKITHVRKRSFLPSQPSSRSFCGIERKQVQANARSRTLL</sequence>
<gene>
    <name evidence="2" type="ORF">PCL_10998</name>
</gene>
<feature type="signal peptide" evidence="1">
    <location>
        <begin position="1"/>
        <end position="20"/>
    </location>
</feature>
<name>A0A2U3ECY5_PURLI</name>
<accession>A0A2U3ECY5</accession>
<comment type="caution">
    <text evidence="2">The sequence shown here is derived from an EMBL/GenBank/DDBJ whole genome shotgun (WGS) entry which is preliminary data.</text>
</comment>
<dbReference type="EMBL" id="LCWV01000006">
    <property type="protein sequence ID" value="PWI72375.1"/>
    <property type="molecule type" value="Genomic_DNA"/>
</dbReference>
<dbReference type="PANTHER" id="PTHR34618">
    <property type="entry name" value="SURFACE PROTEIN MAS1, PUTATIVE-RELATED"/>
    <property type="match status" value="1"/>
</dbReference>
<proteinExistence type="predicted"/>
<feature type="chain" id="PRO_5015644906" evidence="1">
    <location>
        <begin position="21"/>
        <end position="187"/>
    </location>
</feature>
<evidence type="ECO:0000256" key="1">
    <source>
        <dbReference type="SAM" id="SignalP"/>
    </source>
</evidence>
<keyword evidence="1" id="KW-0732">Signal</keyword>
<protein>
    <submittedName>
        <fullName evidence="2">Putative gas1-like protein</fullName>
    </submittedName>
</protein>
<dbReference type="PANTHER" id="PTHR34618:SF3">
    <property type="entry name" value="GEGH 16 PROTEIN"/>
    <property type="match status" value="1"/>
</dbReference>